<evidence type="ECO:0000256" key="4">
    <source>
        <dbReference type="ARBA" id="ARBA00022707"/>
    </source>
</evidence>
<feature type="binding site" evidence="11">
    <location>
        <begin position="129"/>
        <end position="132"/>
    </location>
    <ligand>
        <name>GTP</name>
        <dbReference type="ChEBI" id="CHEBI:37565"/>
    </ligand>
</feature>
<evidence type="ECO:0000313" key="16">
    <source>
        <dbReference type="Proteomes" id="UP000816034"/>
    </source>
</evidence>
<dbReference type="GO" id="GO:0005794">
    <property type="term" value="C:Golgi apparatus"/>
    <property type="evidence" value="ECO:0007669"/>
    <property type="project" value="UniProtKB-SubCell"/>
</dbReference>
<dbReference type="SUPFAM" id="SSF52540">
    <property type="entry name" value="P-loop containing nucleoside triphosphate hydrolases"/>
    <property type="match status" value="1"/>
</dbReference>
<name>A0AA88H336_NAELO</name>
<dbReference type="FunFam" id="3.40.50.300:FF:003500">
    <property type="entry name" value="ADP-ribosylation factor 1"/>
    <property type="match status" value="1"/>
</dbReference>
<comment type="caution">
    <text evidence="15">The sequence shown here is derived from an EMBL/GenBank/DDBJ whole genome shotgun (WGS) entry which is preliminary data.</text>
</comment>
<dbReference type="PRINTS" id="PR00328">
    <property type="entry name" value="SAR1GTPBP"/>
</dbReference>
<dbReference type="GO" id="GO:0016192">
    <property type="term" value="P:vesicle-mediated transport"/>
    <property type="evidence" value="ECO:0007669"/>
    <property type="project" value="UniProtKB-KW"/>
</dbReference>
<evidence type="ECO:0000256" key="11">
    <source>
        <dbReference type="PIRSR" id="PIRSR606689-1"/>
    </source>
</evidence>
<dbReference type="InterPro" id="IPR027417">
    <property type="entry name" value="P-loop_NTPase"/>
</dbReference>
<dbReference type="Gene3D" id="3.40.50.300">
    <property type="entry name" value="P-loop containing nucleotide triphosphate hydrolases"/>
    <property type="match status" value="1"/>
</dbReference>
<keyword evidence="9 11" id="KW-0342">GTP-binding</keyword>
<evidence type="ECO:0000256" key="5">
    <source>
        <dbReference type="ARBA" id="ARBA00022741"/>
    </source>
</evidence>
<keyword evidence="6" id="KW-0931">ER-Golgi transport</keyword>
<protein>
    <recommendedName>
        <fullName evidence="17">ADP-ribosylation factor-like protein 13B</fullName>
    </recommendedName>
</protein>
<evidence type="ECO:0000313" key="15">
    <source>
        <dbReference type="EMBL" id="KAG2393001.1"/>
    </source>
</evidence>
<dbReference type="RefSeq" id="XP_044554895.1">
    <property type="nucleotide sequence ID" value="XM_044699780.1"/>
</dbReference>
<evidence type="ECO:0000256" key="13">
    <source>
        <dbReference type="RuleBase" id="RU003925"/>
    </source>
</evidence>
<feature type="coiled-coil region" evidence="14">
    <location>
        <begin position="186"/>
        <end position="247"/>
    </location>
</feature>
<evidence type="ECO:0000256" key="1">
    <source>
        <dbReference type="ARBA" id="ARBA00004555"/>
    </source>
</evidence>
<reference evidence="15 16" key="1">
    <citation type="journal article" date="2018" name="BMC Genomics">
        <title>The genome of Naegleria lovaniensis, the basis for a comparative approach to unravel pathogenicity factors of the human pathogenic amoeba N. fowleri.</title>
        <authorList>
            <person name="Liechti N."/>
            <person name="Schurch N."/>
            <person name="Bruggmann R."/>
            <person name="Wittwer M."/>
        </authorList>
    </citation>
    <scope>NUCLEOTIDE SEQUENCE [LARGE SCALE GENOMIC DNA]</scope>
    <source>
        <strain evidence="15 16">ATCC 30569</strain>
    </source>
</reference>
<comment type="subcellular location">
    <subcellularLocation>
        <location evidence="1">Golgi apparatus</location>
    </subcellularLocation>
</comment>
<keyword evidence="4" id="KW-0519">Myristate</keyword>
<evidence type="ECO:0000256" key="7">
    <source>
        <dbReference type="ARBA" id="ARBA00022927"/>
    </source>
</evidence>
<dbReference type="Proteomes" id="UP000816034">
    <property type="component" value="Unassembled WGS sequence"/>
</dbReference>
<dbReference type="GO" id="GO:0046872">
    <property type="term" value="F:metal ion binding"/>
    <property type="evidence" value="ECO:0007669"/>
    <property type="project" value="UniProtKB-KW"/>
</dbReference>
<dbReference type="SMART" id="SM00178">
    <property type="entry name" value="SAR"/>
    <property type="match status" value="1"/>
</dbReference>
<evidence type="ECO:0000256" key="10">
    <source>
        <dbReference type="ARBA" id="ARBA00023288"/>
    </source>
</evidence>
<keyword evidence="7" id="KW-0653">Protein transport</keyword>
<accession>A0AA88H336</accession>
<gene>
    <name evidence="15" type="ORF">C9374_009578</name>
</gene>
<evidence type="ECO:0000256" key="6">
    <source>
        <dbReference type="ARBA" id="ARBA00022892"/>
    </source>
</evidence>
<feature type="binding site" evidence="11">
    <location>
        <position position="73"/>
    </location>
    <ligand>
        <name>GTP</name>
        <dbReference type="ChEBI" id="CHEBI:37565"/>
    </ligand>
</feature>
<dbReference type="Pfam" id="PF00025">
    <property type="entry name" value="Arf"/>
    <property type="match status" value="1"/>
</dbReference>
<evidence type="ECO:0000256" key="14">
    <source>
        <dbReference type="SAM" id="Coils"/>
    </source>
</evidence>
<keyword evidence="3" id="KW-0813">Transport</keyword>
<dbReference type="GO" id="GO:0005525">
    <property type="term" value="F:GTP binding"/>
    <property type="evidence" value="ECO:0007669"/>
    <property type="project" value="UniProtKB-KW"/>
</dbReference>
<dbReference type="PROSITE" id="PS51419">
    <property type="entry name" value="RAB"/>
    <property type="match status" value="1"/>
</dbReference>
<keyword evidence="14" id="KW-0175">Coiled coil</keyword>
<sequence>MLSLFKNLFGFGKKRKDEMKITVMLIGLDNAGKSTFLAALKGHVDFKPMPTVGFNRETLKHQHYEITYFDVGGGVNIRSIWPNYFPSIHGAIFVVDSADEKRLEEAQKCLEESIKHPYFKGKPLLVLANKKDLPNSLDPSEISERLKLHELAQYVSSFNILPSISKRELTKNKLDDHIVKGLDWLSTEIEKNIEELSKRIEKEEKEFEDEEKRIAEEKWERVRKMREERLRQQEEEELKKKEQESKE</sequence>
<dbReference type="GO" id="GO:0003924">
    <property type="term" value="F:GTPase activity"/>
    <property type="evidence" value="ECO:0007669"/>
    <property type="project" value="InterPro"/>
</dbReference>
<keyword evidence="16" id="KW-1185">Reference proteome</keyword>
<organism evidence="15 16">
    <name type="scientific">Naegleria lovaniensis</name>
    <name type="common">Amoeba</name>
    <dbReference type="NCBI Taxonomy" id="51637"/>
    <lineage>
        <taxon>Eukaryota</taxon>
        <taxon>Discoba</taxon>
        <taxon>Heterolobosea</taxon>
        <taxon>Tetramitia</taxon>
        <taxon>Eutetramitia</taxon>
        <taxon>Vahlkampfiidae</taxon>
        <taxon>Naegleria</taxon>
    </lineage>
</organism>
<dbReference type="InterPro" id="IPR005225">
    <property type="entry name" value="Small_GTP-bd"/>
</dbReference>
<dbReference type="PANTHER" id="PTHR46090:SF2">
    <property type="entry name" value="ADP-RIBOSYLATION FACTOR-LIKE PROTEIN 13B"/>
    <property type="match status" value="1"/>
</dbReference>
<evidence type="ECO:0000256" key="2">
    <source>
        <dbReference type="ARBA" id="ARBA00010290"/>
    </source>
</evidence>
<feature type="binding site" evidence="11">
    <location>
        <begin position="27"/>
        <end position="34"/>
    </location>
    <ligand>
        <name>GTP</name>
        <dbReference type="ChEBI" id="CHEBI:37565"/>
    </ligand>
</feature>
<dbReference type="SMART" id="SM00177">
    <property type="entry name" value="ARF"/>
    <property type="match status" value="1"/>
</dbReference>
<dbReference type="NCBIfam" id="TIGR00231">
    <property type="entry name" value="small_GTP"/>
    <property type="match status" value="1"/>
</dbReference>
<proteinExistence type="inferred from homology"/>
<feature type="binding site" evidence="12">
    <location>
        <position position="51"/>
    </location>
    <ligand>
        <name>Mg(2+)</name>
        <dbReference type="ChEBI" id="CHEBI:18420"/>
    </ligand>
</feature>
<keyword evidence="5 11" id="KW-0547">Nucleotide-binding</keyword>
<evidence type="ECO:0000256" key="12">
    <source>
        <dbReference type="PIRSR" id="PIRSR606689-2"/>
    </source>
</evidence>
<dbReference type="GO" id="GO:0015031">
    <property type="term" value="P:protein transport"/>
    <property type="evidence" value="ECO:0007669"/>
    <property type="project" value="UniProtKB-KW"/>
</dbReference>
<dbReference type="InterPro" id="IPR051995">
    <property type="entry name" value="Ciliary_GTPase"/>
</dbReference>
<dbReference type="InterPro" id="IPR006689">
    <property type="entry name" value="Small_GTPase_ARF/SAR"/>
</dbReference>
<evidence type="ECO:0008006" key="17">
    <source>
        <dbReference type="Google" id="ProtNLM"/>
    </source>
</evidence>
<evidence type="ECO:0000256" key="8">
    <source>
        <dbReference type="ARBA" id="ARBA00023034"/>
    </source>
</evidence>
<evidence type="ECO:0000256" key="9">
    <source>
        <dbReference type="ARBA" id="ARBA00023134"/>
    </source>
</evidence>
<keyword evidence="10" id="KW-0449">Lipoprotein</keyword>
<keyword evidence="12" id="KW-0460">Magnesium</keyword>
<dbReference type="EMBL" id="PYSW02000003">
    <property type="protein sequence ID" value="KAG2393001.1"/>
    <property type="molecule type" value="Genomic_DNA"/>
</dbReference>
<dbReference type="PANTHER" id="PTHR46090">
    <property type="entry name" value="ADP-RIBOSYLATION FACTOR-LIKE PROTEIN 13B"/>
    <property type="match status" value="1"/>
</dbReference>
<dbReference type="AlphaFoldDB" id="A0AA88H336"/>
<feature type="binding site" evidence="12">
    <location>
        <position position="34"/>
    </location>
    <ligand>
        <name>Mg(2+)</name>
        <dbReference type="ChEBI" id="CHEBI:18420"/>
    </ligand>
</feature>
<keyword evidence="12" id="KW-0479">Metal-binding</keyword>
<dbReference type="GeneID" id="68102032"/>
<keyword evidence="8" id="KW-0333">Golgi apparatus</keyword>
<comment type="similarity">
    <text evidence="2 13">Belongs to the small GTPase superfamily. Arf family.</text>
</comment>
<dbReference type="PROSITE" id="PS51417">
    <property type="entry name" value="ARF"/>
    <property type="match status" value="1"/>
</dbReference>
<evidence type="ECO:0000256" key="3">
    <source>
        <dbReference type="ARBA" id="ARBA00022448"/>
    </source>
</evidence>